<dbReference type="InterPro" id="IPR011990">
    <property type="entry name" value="TPR-like_helical_dom_sf"/>
</dbReference>
<dbReference type="RefSeq" id="WP_271217242.1">
    <property type="nucleotide sequence ID" value="NZ_BAAAVD010000003.1"/>
</dbReference>
<keyword evidence="4" id="KW-0732">Signal</keyword>
<feature type="chain" id="PRO_5040928726" description="Tetratricopeptide repeat protein" evidence="4">
    <location>
        <begin position="21"/>
        <end position="429"/>
    </location>
</feature>
<gene>
    <name evidence="5" type="ORF">GCM10017600_21590</name>
</gene>
<dbReference type="SUPFAM" id="SSF48452">
    <property type="entry name" value="TPR-like"/>
    <property type="match status" value="2"/>
</dbReference>
<name>A0A9W6MBV9_9ACTN</name>
<comment type="caution">
    <text evidence="5">The sequence shown here is derived from an EMBL/GenBank/DDBJ whole genome shotgun (WGS) entry which is preliminary data.</text>
</comment>
<evidence type="ECO:0000256" key="2">
    <source>
        <dbReference type="ARBA" id="ARBA00022803"/>
    </source>
</evidence>
<dbReference type="AlphaFoldDB" id="A0A9W6MBV9"/>
<feature type="repeat" description="TPR" evidence="3">
    <location>
        <begin position="208"/>
        <end position="241"/>
    </location>
</feature>
<feature type="signal peptide" evidence="4">
    <location>
        <begin position="1"/>
        <end position="20"/>
    </location>
</feature>
<dbReference type="Proteomes" id="UP001143474">
    <property type="component" value="Unassembled WGS sequence"/>
</dbReference>
<keyword evidence="2 3" id="KW-0802">TPR repeat</keyword>
<keyword evidence="6" id="KW-1185">Reference proteome</keyword>
<evidence type="ECO:0000256" key="1">
    <source>
        <dbReference type="ARBA" id="ARBA00022737"/>
    </source>
</evidence>
<dbReference type="Pfam" id="PF13432">
    <property type="entry name" value="TPR_16"/>
    <property type="match status" value="2"/>
</dbReference>
<dbReference type="PANTHER" id="PTHR44858:SF1">
    <property type="entry name" value="UDP-N-ACETYLGLUCOSAMINE--PEPTIDE N-ACETYLGLUCOSAMINYLTRANSFERASE SPINDLY-RELATED"/>
    <property type="match status" value="1"/>
</dbReference>
<dbReference type="InterPro" id="IPR050498">
    <property type="entry name" value="Ycf3"/>
</dbReference>
<evidence type="ECO:0000313" key="5">
    <source>
        <dbReference type="EMBL" id="GLK08754.1"/>
    </source>
</evidence>
<evidence type="ECO:0008006" key="7">
    <source>
        <dbReference type="Google" id="ProtNLM"/>
    </source>
</evidence>
<evidence type="ECO:0000313" key="6">
    <source>
        <dbReference type="Proteomes" id="UP001143474"/>
    </source>
</evidence>
<dbReference type="EMBL" id="BSEV01000003">
    <property type="protein sequence ID" value="GLK08754.1"/>
    <property type="molecule type" value="Genomic_DNA"/>
</dbReference>
<evidence type="ECO:0000256" key="3">
    <source>
        <dbReference type="PROSITE-ProRule" id="PRU00339"/>
    </source>
</evidence>
<reference evidence="5" key="1">
    <citation type="journal article" date="2014" name="Int. J. Syst. Evol. Microbiol.">
        <title>Complete genome sequence of Corynebacterium casei LMG S-19264T (=DSM 44701T), isolated from a smear-ripened cheese.</title>
        <authorList>
            <consortium name="US DOE Joint Genome Institute (JGI-PGF)"/>
            <person name="Walter F."/>
            <person name="Albersmeier A."/>
            <person name="Kalinowski J."/>
            <person name="Ruckert C."/>
        </authorList>
    </citation>
    <scope>NUCLEOTIDE SEQUENCE</scope>
    <source>
        <strain evidence="5">VKM Ac-2007</strain>
    </source>
</reference>
<protein>
    <recommendedName>
        <fullName evidence="7">Tetratricopeptide repeat protein</fullName>
    </recommendedName>
</protein>
<organism evidence="5 6">
    <name type="scientific">Streptosporangium carneum</name>
    <dbReference type="NCBI Taxonomy" id="47481"/>
    <lineage>
        <taxon>Bacteria</taxon>
        <taxon>Bacillati</taxon>
        <taxon>Actinomycetota</taxon>
        <taxon>Actinomycetes</taxon>
        <taxon>Streptosporangiales</taxon>
        <taxon>Streptosporangiaceae</taxon>
        <taxon>Streptosporangium</taxon>
    </lineage>
</organism>
<proteinExistence type="predicted"/>
<keyword evidence="1" id="KW-0677">Repeat</keyword>
<evidence type="ECO:0000256" key="4">
    <source>
        <dbReference type="SAM" id="SignalP"/>
    </source>
</evidence>
<accession>A0A9W6MBV9</accession>
<sequence>MPLFGCLAVSGALFALFATAGTSRDARTLRDTGMEPSRPAPASPDPADFITGAQSYLRRHPADARTWADLGGAHLEQARRTGDPAHYVRARGAFERSLKLSPQVDAMIGLGTLANARHEFGRARAWALRARRAAPYRWPLYGVLTDAYTGLGRYGRAERALQRMLDGRPDVASLSRAVHLLRLRGESERAREALLRTRLMASSSTDLALCDFQLGEIEWESGRPREALRAYGRALAADPGHAASFAGRARAEAALGWSGSAIRDYGAAVARDPGFAVEFGELYEYLGQPEKARQQYAVFVAGNRLMGAAGTADALEAGRYEADHGDPGAAVRRLEAEWRRRGSVEAADALGWALHRAGRDAEAAGYAARAERLGGHDALFAYHRGEIERALGRRTVARAHLTRALRINPYFSLAGAPKARQALIELGAA</sequence>
<dbReference type="PANTHER" id="PTHR44858">
    <property type="entry name" value="TETRATRICOPEPTIDE REPEAT PROTEIN 6"/>
    <property type="match status" value="1"/>
</dbReference>
<dbReference type="InterPro" id="IPR019734">
    <property type="entry name" value="TPR_rpt"/>
</dbReference>
<dbReference type="PROSITE" id="PS50005">
    <property type="entry name" value="TPR"/>
    <property type="match status" value="1"/>
</dbReference>
<dbReference type="SMART" id="SM00028">
    <property type="entry name" value="TPR"/>
    <property type="match status" value="4"/>
</dbReference>
<dbReference type="Gene3D" id="1.25.40.10">
    <property type="entry name" value="Tetratricopeptide repeat domain"/>
    <property type="match status" value="2"/>
</dbReference>
<reference evidence="5" key="2">
    <citation type="submission" date="2023-01" db="EMBL/GenBank/DDBJ databases">
        <authorList>
            <person name="Sun Q."/>
            <person name="Evtushenko L."/>
        </authorList>
    </citation>
    <scope>NUCLEOTIDE SEQUENCE</scope>
    <source>
        <strain evidence="5">VKM Ac-2007</strain>
    </source>
</reference>